<dbReference type="EMBL" id="CAUOFW020002406">
    <property type="protein sequence ID" value="CAK9153544.1"/>
    <property type="molecule type" value="Genomic_DNA"/>
</dbReference>
<evidence type="ECO:0000313" key="1">
    <source>
        <dbReference type="EMBL" id="CAK9153544.1"/>
    </source>
</evidence>
<accession>A0ABC8S8P3</accession>
<organism evidence="1 2">
    <name type="scientific">Ilex paraguariensis</name>
    <name type="common">yerba mate</name>
    <dbReference type="NCBI Taxonomy" id="185542"/>
    <lineage>
        <taxon>Eukaryota</taxon>
        <taxon>Viridiplantae</taxon>
        <taxon>Streptophyta</taxon>
        <taxon>Embryophyta</taxon>
        <taxon>Tracheophyta</taxon>
        <taxon>Spermatophyta</taxon>
        <taxon>Magnoliopsida</taxon>
        <taxon>eudicotyledons</taxon>
        <taxon>Gunneridae</taxon>
        <taxon>Pentapetalae</taxon>
        <taxon>asterids</taxon>
        <taxon>campanulids</taxon>
        <taxon>Aquifoliales</taxon>
        <taxon>Aquifoliaceae</taxon>
        <taxon>Ilex</taxon>
    </lineage>
</organism>
<proteinExistence type="predicted"/>
<name>A0ABC8S8P3_9AQUA</name>
<dbReference type="Proteomes" id="UP001642360">
    <property type="component" value="Unassembled WGS sequence"/>
</dbReference>
<evidence type="ECO:0000313" key="2">
    <source>
        <dbReference type="Proteomes" id="UP001642360"/>
    </source>
</evidence>
<gene>
    <name evidence="1" type="ORF">ILEXP_LOCUS21812</name>
</gene>
<keyword evidence="2" id="KW-1185">Reference proteome</keyword>
<sequence length="68" mass="7690">MMVASQRKSINKVFKRVVIYGFGRKGQKRSNYEIQNKDETREMVQIGAKMTKNVLILMSDIDGGHGAS</sequence>
<dbReference type="AlphaFoldDB" id="A0ABC8S8P3"/>
<protein>
    <submittedName>
        <fullName evidence="1">Uncharacterized protein</fullName>
    </submittedName>
</protein>
<reference evidence="1 2" key="1">
    <citation type="submission" date="2024-02" db="EMBL/GenBank/DDBJ databases">
        <authorList>
            <person name="Vignale AGUSTIN F."/>
            <person name="Sosa J E."/>
            <person name="Modenutti C."/>
        </authorList>
    </citation>
    <scope>NUCLEOTIDE SEQUENCE [LARGE SCALE GENOMIC DNA]</scope>
</reference>
<feature type="non-terminal residue" evidence="1">
    <location>
        <position position="68"/>
    </location>
</feature>
<comment type="caution">
    <text evidence="1">The sequence shown here is derived from an EMBL/GenBank/DDBJ whole genome shotgun (WGS) entry which is preliminary data.</text>
</comment>